<dbReference type="PRINTS" id="PR01837">
    <property type="entry name" value="MGTCSAPBPROT"/>
</dbReference>
<feature type="domain" description="MgtC/SapB/SrpB/YhiD N-terminal" evidence="8">
    <location>
        <begin position="16"/>
        <end position="136"/>
    </location>
</feature>
<reference evidence="9" key="1">
    <citation type="submission" date="2020-10" db="EMBL/GenBank/DDBJ databases">
        <authorList>
            <person name="Gilroy R."/>
        </authorList>
    </citation>
    <scope>NUCLEOTIDE SEQUENCE</scope>
    <source>
        <strain evidence="9">E3-2379</strain>
    </source>
</reference>
<feature type="transmembrane region" description="Helical" evidence="7">
    <location>
        <begin position="41"/>
        <end position="61"/>
    </location>
</feature>
<name>A0A9D9I2I6_9FIRM</name>
<protein>
    <submittedName>
        <fullName evidence="9">MgtC/SapB family protein</fullName>
    </submittedName>
</protein>
<keyword evidence="4 7" id="KW-0812">Transmembrane</keyword>
<dbReference type="InterPro" id="IPR003416">
    <property type="entry name" value="MgtC/SapB/SrpB/YhiD_fam"/>
</dbReference>
<evidence type="ECO:0000256" key="4">
    <source>
        <dbReference type="ARBA" id="ARBA00022692"/>
    </source>
</evidence>
<accession>A0A9D9I2I6</accession>
<evidence type="ECO:0000256" key="1">
    <source>
        <dbReference type="ARBA" id="ARBA00004651"/>
    </source>
</evidence>
<evidence type="ECO:0000256" key="2">
    <source>
        <dbReference type="ARBA" id="ARBA00009298"/>
    </source>
</evidence>
<dbReference type="AlphaFoldDB" id="A0A9D9I2I6"/>
<reference evidence="9" key="2">
    <citation type="journal article" date="2021" name="PeerJ">
        <title>Extensive microbial diversity within the chicken gut microbiome revealed by metagenomics and culture.</title>
        <authorList>
            <person name="Gilroy R."/>
            <person name="Ravi A."/>
            <person name="Getino M."/>
            <person name="Pursley I."/>
            <person name="Horton D.L."/>
            <person name="Alikhan N.F."/>
            <person name="Baker D."/>
            <person name="Gharbi K."/>
            <person name="Hall N."/>
            <person name="Watson M."/>
            <person name="Adriaenssens E.M."/>
            <person name="Foster-Nyarko E."/>
            <person name="Jarju S."/>
            <person name="Secka A."/>
            <person name="Antonio M."/>
            <person name="Oren A."/>
            <person name="Chaudhuri R.R."/>
            <person name="La Ragione R."/>
            <person name="Hildebrand F."/>
            <person name="Pallen M.J."/>
        </authorList>
    </citation>
    <scope>NUCLEOTIDE SEQUENCE</scope>
    <source>
        <strain evidence="9">E3-2379</strain>
    </source>
</reference>
<evidence type="ECO:0000256" key="3">
    <source>
        <dbReference type="ARBA" id="ARBA00022475"/>
    </source>
</evidence>
<evidence type="ECO:0000256" key="7">
    <source>
        <dbReference type="SAM" id="Phobius"/>
    </source>
</evidence>
<gene>
    <name evidence="9" type="ORF">IAC13_08540</name>
</gene>
<dbReference type="PANTHER" id="PTHR33778:SF1">
    <property type="entry name" value="MAGNESIUM TRANSPORTER YHID-RELATED"/>
    <property type="match status" value="1"/>
</dbReference>
<evidence type="ECO:0000256" key="6">
    <source>
        <dbReference type="ARBA" id="ARBA00023136"/>
    </source>
</evidence>
<keyword evidence="5 7" id="KW-1133">Transmembrane helix</keyword>
<keyword evidence="6 7" id="KW-0472">Membrane</keyword>
<evidence type="ECO:0000259" key="8">
    <source>
        <dbReference type="Pfam" id="PF02308"/>
    </source>
</evidence>
<evidence type="ECO:0000313" key="10">
    <source>
        <dbReference type="Proteomes" id="UP000823618"/>
    </source>
</evidence>
<dbReference type="EMBL" id="JADIML010000235">
    <property type="protein sequence ID" value="MBO8463963.1"/>
    <property type="molecule type" value="Genomic_DNA"/>
</dbReference>
<dbReference type="Proteomes" id="UP000823618">
    <property type="component" value="Unassembled WGS sequence"/>
</dbReference>
<evidence type="ECO:0000313" key="9">
    <source>
        <dbReference type="EMBL" id="MBO8463963.1"/>
    </source>
</evidence>
<comment type="subcellular location">
    <subcellularLocation>
        <location evidence="1">Cell membrane</location>
        <topology evidence="1">Multi-pass membrane protein</topology>
    </subcellularLocation>
</comment>
<sequence>MIEQYLLLQLNYIGRILLAGLCGYAIGFERQTKRKMAGRKTHVIVAITAALMIILSKYGFYDVIGDSIKLDPSRVAAGIVTAIGFLGSGMIFSKNNNVIGLTTSAGIWATVGVGMAVGAGMYSIGVVTTVFIIVSELFIGRKSGGNETVEIERQIEIEYMEELDSEFNIASILQAGFEENGFQVEKVQIKREESGVTKIIIAVCSEEKTKPLFLMELMDRYKEIVKVSI</sequence>
<dbReference type="Pfam" id="PF02308">
    <property type="entry name" value="MgtC"/>
    <property type="match status" value="1"/>
</dbReference>
<dbReference type="GO" id="GO:0005886">
    <property type="term" value="C:plasma membrane"/>
    <property type="evidence" value="ECO:0007669"/>
    <property type="project" value="UniProtKB-SubCell"/>
</dbReference>
<feature type="transmembrane region" description="Helical" evidence="7">
    <location>
        <begin position="105"/>
        <end position="134"/>
    </location>
</feature>
<keyword evidence="3" id="KW-1003">Cell membrane</keyword>
<proteinExistence type="inferred from homology"/>
<comment type="similarity">
    <text evidence="2">Belongs to the MgtC/SapB family.</text>
</comment>
<feature type="transmembrane region" description="Helical" evidence="7">
    <location>
        <begin position="12"/>
        <end position="29"/>
    </location>
</feature>
<organism evidence="9 10">
    <name type="scientific">Candidatus Scybalomonas excrementavium</name>
    <dbReference type="NCBI Taxonomy" id="2840943"/>
    <lineage>
        <taxon>Bacteria</taxon>
        <taxon>Bacillati</taxon>
        <taxon>Bacillota</taxon>
        <taxon>Clostridia</taxon>
        <taxon>Lachnospirales</taxon>
        <taxon>Lachnospiraceae</taxon>
        <taxon>Lachnospiraceae incertae sedis</taxon>
        <taxon>Candidatus Scybalomonas</taxon>
    </lineage>
</organism>
<evidence type="ECO:0000256" key="5">
    <source>
        <dbReference type="ARBA" id="ARBA00022989"/>
    </source>
</evidence>
<dbReference type="PANTHER" id="PTHR33778">
    <property type="entry name" value="PROTEIN MGTC"/>
    <property type="match status" value="1"/>
</dbReference>
<comment type="caution">
    <text evidence="9">The sequence shown here is derived from an EMBL/GenBank/DDBJ whole genome shotgun (WGS) entry which is preliminary data.</text>
</comment>
<feature type="transmembrane region" description="Helical" evidence="7">
    <location>
        <begin position="73"/>
        <end position="93"/>
    </location>
</feature>
<dbReference type="InterPro" id="IPR049177">
    <property type="entry name" value="MgtC_SapB_SrpB_YhiD_N"/>
</dbReference>